<reference evidence="1 2" key="1">
    <citation type="submission" date="2020-08" db="EMBL/GenBank/DDBJ databases">
        <title>Sequencing the genomes of 1000 actinobacteria strains.</title>
        <authorList>
            <person name="Klenk H.-P."/>
        </authorList>
    </citation>
    <scope>NUCLEOTIDE SEQUENCE [LARGE SCALE GENOMIC DNA]</scope>
    <source>
        <strain evidence="1 2">DSM 45084</strain>
    </source>
</reference>
<dbReference type="RefSeq" id="WP_184673436.1">
    <property type="nucleotide sequence ID" value="NZ_BAABAI010000041.1"/>
</dbReference>
<dbReference type="EMBL" id="JACHJS010000001">
    <property type="protein sequence ID" value="MBB4968152.1"/>
    <property type="molecule type" value="Genomic_DNA"/>
</dbReference>
<dbReference type="Proteomes" id="UP000542674">
    <property type="component" value="Unassembled WGS sequence"/>
</dbReference>
<proteinExistence type="predicted"/>
<protein>
    <submittedName>
        <fullName evidence="1">Uncharacterized protein</fullName>
    </submittedName>
</protein>
<name>A0A7W7T7R7_9PSEU</name>
<gene>
    <name evidence="1" type="ORF">F4559_005511</name>
</gene>
<dbReference type="AlphaFoldDB" id="A0A7W7T7R7"/>
<evidence type="ECO:0000313" key="2">
    <source>
        <dbReference type="Proteomes" id="UP000542674"/>
    </source>
</evidence>
<keyword evidence="2" id="KW-1185">Reference proteome</keyword>
<comment type="caution">
    <text evidence="1">The sequence shown here is derived from an EMBL/GenBank/DDBJ whole genome shotgun (WGS) entry which is preliminary data.</text>
</comment>
<accession>A0A7W7T7R7</accession>
<sequence>MRDVRTVVLDALERLRKGRGLVADDVDARVAPEFAVLFATPADHGEVLRRKLFDYLDGLMAGLPADREVIARVTLNVPPGRPDANLRRRMAFLAEEFRFDERTVRRRMDDAYRRMAERAARGPEAAADRGDGGRAWYVDVLDVVLRLDVPRPHALERRTVVATRSGLDVVDVPKADVEVVFGGRLTPDGLALPRTLEKGERHTYGLMRRVPPDRSRLVYVPHRLCRYFTLLVRFDPERLPGGVWRHDGVSRDVVRAGRPVGRELSLNGAHEVLVEFTGLVDGLAYGVHWSPDRSRD</sequence>
<organism evidence="1 2">
    <name type="scientific">Saccharothrix violaceirubra</name>
    <dbReference type="NCBI Taxonomy" id="413306"/>
    <lineage>
        <taxon>Bacteria</taxon>
        <taxon>Bacillati</taxon>
        <taxon>Actinomycetota</taxon>
        <taxon>Actinomycetes</taxon>
        <taxon>Pseudonocardiales</taxon>
        <taxon>Pseudonocardiaceae</taxon>
        <taxon>Saccharothrix</taxon>
    </lineage>
</organism>
<evidence type="ECO:0000313" key="1">
    <source>
        <dbReference type="EMBL" id="MBB4968152.1"/>
    </source>
</evidence>